<organism evidence="7 9">
    <name type="scientific">Caldalkalibacillus thermarum (strain TA2.A1)</name>
    <dbReference type="NCBI Taxonomy" id="986075"/>
    <lineage>
        <taxon>Bacteria</taxon>
        <taxon>Bacillati</taxon>
        <taxon>Bacillota</taxon>
        <taxon>Bacilli</taxon>
        <taxon>Bacillales</taxon>
        <taxon>Bacillaceae</taxon>
        <taxon>Caldalkalibacillus</taxon>
    </lineage>
</organism>
<feature type="binding site" evidence="3">
    <location>
        <position position="77"/>
    </location>
    <ligand>
        <name>Cu cation</name>
        <dbReference type="ChEBI" id="CHEBI:23378"/>
    </ligand>
</feature>
<reference evidence="7 9" key="1">
    <citation type="journal article" date="2011" name="J. Bacteriol.">
        <title>Draft genome sequence of the thermoalkaliphilic Caldalkalibacillus thermarum strain TA2.A1.</title>
        <authorList>
            <person name="Kalamorz F."/>
            <person name="Keis S."/>
            <person name="McMillan D.G."/>
            <person name="Olsson K."/>
            <person name="Stanton J.A."/>
            <person name="Stockwell P."/>
            <person name="Black M.A."/>
            <person name="Klingeman D.M."/>
            <person name="Land M.L."/>
            <person name="Han C.S."/>
            <person name="Martin S.L."/>
            <person name="Becher S.A."/>
            <person name="Peddie C.J."/>
            <person name="Morgan H.W."/>
            <person name="Matthies D."/>
            <person name="Preiss L."/>
            <person name="Meier T."/>
            <person name="Brown S.D."/>
            <person name="Cook G.M."/>
        </authorList>
    </citation>
    <scope>NUCLEOTIDE SEQUENCE [LARGE SCALE GENOMIC DNA]</scope>
    <source>
        <strain evidence="7 9">TA2.A1</strain>
    </source>
</reference>
<dbReference type="Gene3D" id="3.40.30.10">
    <property type="entry name" value="Glutaredoxin"/>
    <property type="match status" value="1"/>
</dbReference>
<dbReference type="PANTHER" id="PTHR12151:SF25">
    <property type="entry name" value="LINALOOL DEHYDRATASE_ISOMERASE DOMAIN-CONTAINING PROTEIN"/>
    <property type="match status" value="1"/>
</dbReference>
<keyword evidence="4" id="KW-1015">Disulfide bond</keyword>
<dbReference type="Pfam" id="PF02630">
    <property type="entry name" value="SCO1-SenC"/>
    <property type="match status" value="1"/>
</dbReference>
<keyword evidence="3" id="KW-0479">Metal-binding</keyword>
<evidence type="ECO:0000256" key="5">
    <source>
        <dbReference type="SAM" id="Phobius"/>
    </source>
</evidence>
<dbReference type="EMBL" id="AFCE01000139">
    <property type="protein sequence ID" value="EGL82769.1"/>
    <property type="molecule type" value="Genomic_DNA"/>
</dbReference>
<keyword evidence="5" id="KW-1133">Transmembrane helix</keyword>
<feature type="binding site" evidence="3">
    <location>
        <position position="72"/>
    </location>
    <ligand>
        <name>Cu cation</name>
        <dbReference type="ChEBI" id="CHEBI:23378"/>
    </ligand>
</feature>
<evidence type="ECO:0000256" key="2">
    <source>
        <dbReference type="ARBA" id="ARBA00023008"/>
    </source>
</evidence>
<evidence type="ECO:0000256" key="3">
    <source>
        <dbReference type="PIRSR" id="PIRSR603782-1"/>
    </source>
</evidence>
<reference evidence="8 10" key="2">
    <citation type="journal article" date="2020" name="Extremophiles">
        <title>Genomic analysis of Caldalkalibacillus thermarum TA2.A1 reveals aerobic alkaliphilic metabolism and evolutionary hallmarks linking alkaliphilic bacteria and plant life.</title>
        <authorList>
            <person name="de Jong S.I."/>
            <person name="van den Broek M.A."/>
            <person name="Merkel A.Y."/>
            <person name="de la Torre Cortes P."/>
            <person name="Kalamorz F."/>
            <person name="Cook G.M."/>
            <person name="van Loosdrecht M.C.M."/>
            <person name="McMillan D.G.G."/>
        </authorList>
    </citation>
    <scope>NUCLEOTIDE SEQUENCE [LARGE SCALE GENOMIC DNA]</scope>
    <source>
        <strain evidence="8 10">TA2.A1</strain>
    </source>
</reference>
<protein>
    <submittedName>
        <fullName evidence="7">Electron transport protein SCO1/SenC</fullName>
    </submittedName>
    <submittedName>
        <fullName evidence="8">SCO family protein</fullName>
    </submittedName>
</protein>
<dbReference type="InterPro" id="IPR003782">
    <property type="entry name" value="SCO1/SenC"/>
</dbReference>
<dbReference type="AlphaFoldDB" id="F5L7A8"/>
<evidence type="ECO:0000313" key="8">
    <source>
        <dbReference type="EMBL" id="QZT33915.1"/>
    </source>
</evidence>
<dbReference type="EMBL" id="CP082237">
    <property type="protein sequence ID" value="QZT33915.1"/>
    <property type="molecule type" value="Genomic_DNA"/>
</dbReference>
<keyword evidence="10" id="KW-1185">Reference proteome</keyword>
<dbReference type="PROSITE" id="PS51352">
    <property type="entry name" value="THIOREDOXIN_2"/>
    <property type="match status" value="1"/>
</dbReference>
<gene>
    <name evidence="7" type="ORF">CathTA2_1708</name>
    <name evidence="8" type="ORF">HUR95_00245</name>
</gene>
<evidence type="ECO:0000313" key="9">
    <source>
        <dbReference type="Proteomes" id="UP000010716"/>
    </source>
</evidence>
<evidence type="ECO:0000313" key="7">
    <source>
        <dbReference type="EMBL" id="EGL82769.1"/>
    </source>
</evidence>
<dbReference type="Proteomes" id="UP000010716">
    <property type="component" value="Unassembled WGS sequence"/>
</dbReference>
<dbReference type="GO" id="GO:0046872">
    <property type="term" value="F:metal ion binding"/>
    <property type="evidence" value="ECO:0007669"/>
    <property type="project" value="UniProtKB-KW"/>
</dbReference>
<dbReference type="Proteomes" id="UP000825179">
    <property type="component" value="Chromosome"/>
</dbReference>
<comment type="similarity">
    <text evidence="1">Belongs to the SCO1/2 family.</text>
</comment>
<dbReference type="RefSeq" id="WP_007504785.1">
    <property type="nucleotide sequence ID" value="NZ_AFCE01000139.1"/>
</dbReference>
<dbReference type="eggNOG" id="COG1999">
    <property type="taxonomic scope" value="Bacteria"/>
</dbReference>
<feature type="disulfide bond" description="Redox-active" evidence="4">
    <location>
        <begin position="72"/>
        <end position="77"/>
    </location>
</feature>
<dbReference type="KEGG" id="cthu:HUR95_00245"/>
<dbReference type="InterPro" id="IPR036249">
    <property type="entry name" value="Thioredoxin-like_sf"/>
</dbReference>
<keyword evidence="5" id="KW-0812">Transmembrane</keyword>
<proteinExistence type="inferred from homology"/>
<feature type="transmembrane region" description="Helical" evidence="5">
    <location>
        <begin position="7"/>
        <end position="28"/>
    </location>
</feature>
<accession>F5L7A8</accession>
<keyword evidence="2 3" id="KW-0186">Copper</keyword>
<evidence type="ECO:0000256" key="4">
    <source>
        <dbReference type="PIRSR" id="PIRSR603782-2"/>
    </source>
</evidence>
<keyword evidence="5" id="KW-0472">Membrane</keyword>
<sequence length="206" mass="23585">MLKSKKVGLFLLAILVVTLIAVCALLYINRANTHTLDVFDSIEPFTLESTTGETYHSDNGKIKLIAFILLNCPDGVCPMTMWDFSLLQDELKQKGWFGEEVELLAITFDPARDDLEALKEYSQYFNADPEGWHFLRGEEEEIAAIADQLRYVYAVREDGSAMHATTMYLLDAKHRIRAYHKMTTPTDEMDKESVLRDIEALVKERK</sequence>
<dbReference type="CDD" id="cd02968">
    <property type="entry name" value="SCO"/>
    <property type="match status" value="1"/>
</dbReference>
<dbReference type="PANTHER" id="PTHR12151">
    <property type="entry name" value="ELECTRON TRANSPORT PROTIN SCO1/SENC FAMILY MEMBER"/>
    <property type="match status" value="1"/>
</dbReference>
<dbReference type="InterPro" id="IPR013766">
    <property type="entry name" value="Thioredoxin_domain"/>
</dbReference>
<evidence type="ECO:0000256" key="1">
    <source>
        <dbReference type="ARBA" id="ARBA00010996"/>
    </source>
</evidence>
<evidence type="ECO:0000259" key="6">
    <source>
        <dbReference type="PROSITE" id="PS51352"/>
    </source>
</evidence>
<dbReference type="SUPFAM" id="SSF52833">
    <property type="entry name" value="Thioredoxin-like"/>
    <property type="match status" value="1"/>
</dbReference>
<evidence type="ECO:0000313" key="10">
    <source>
        <dbReference type="Proteomes" id="UP000825179"/>
    </source>
</evidence>
<dbReference type="OrthoDB" id="9811998at2"/>
<name>F5L7A8_CALTT</name>
<reference evidence="8" key="3">
    <citation type="submission" date="2021-08" db="EMBL/GenBank/DDBJ databases">
        <authorList>
            <person name="de Jong S."/>
            <person name="van den Broek M."/>
            <person name="Merkel A."/>
            <person name="de la Torre Cortes P."/>
            <person name="Kalamorz F."/>
            <person name="Cook G."/>
            <person name="van Loosdrecht M."/>
            <person name="McMillan D."/>
        </authorList>
    </citation>
    <scope>NUCLEOTIDE SEQUENCE</scope>
    <source>
        <strain evidence="8">TA2.A1</strain>
    </source>
</reference>
<feature type="domain" description="Thioredoxin" evidence="6">
    <location>
        <begin position="36"/>
        <end position="203"/>
    </location>
</feature>
<feature type="binding site" evidence="3">
    <location>
        <position position="163"/>
    </location>
    <ligand>
        <name>Cu cation</name>
        <dbReference type="ChEBI" id="CHEBI:23378"/>
    </ligand>
</feature>